<protein>
    <recommendedName>
        <fullName evidence="3">F-box domain-containing protein</fullName>
    </recommendedName>
</protein>
<dbReference type="EMBL" id="CP141891">
    <property type="protein sequence ID" value="WRT70742.1"/>
    <property type="molecule type" value="Genomic_DNA"/>
</dbReference>
<dbReference type="RefSeq" id="XP_062795481.1">
    <property type="nucleotide sequence ID" value="XM_062939430.1"/>
</dbReference>
<name>A0ABZ1DAW8_9TREE</name>
<sequence length="561" mass="64023">MDETMLHGLDAELRAIRLDDGPRLQPLRLDKMFLRARQWHAANPKSYASEPIYRPPSPPKLPPIYPLPQPLPIHLVSSSSSIPQNGDKRKERENGVSPLSQLFEYPELIPLVLDNFDQPRDLANICRVNKEWYSIIRKKLYNHIWIRPWEDGCHFKLVLLFDTLHKHPELCKLVRKLDVRFFPLAARGEERSELVDHVQTAIGEMANLESLVWTRDRSLNPSLLERIADLSHIRSLELSGHSYRYYDPALIGTMPALDDLRIMMPDPNLKSKLVDVIKSLSERKIGGLKGLGIICQSSSLIDDAILKTIAPNLSKLKRLTLWGCTRITKDGVFEILHESSNHIEELSLDAVSHSGLIDLSHAPSLPSLQVFSMTMTLPHRDITRNSIVTSEDLPILPLSPSLTSLHLTLSGSHLFLPLTSYQNFQSQIPHDRIQKLSLINLVIASDTLTFILESNPNLEELYISVNGRSTVLDCQGLFEYGRNKLKILHINAPDKWGPNSDDLQILASKLENLEQIGSGNRVYEIHRRLELDQEEDELKVKTELCRWSKTWIPGYFQVWRA</sequence>
<gene>
    <name evidence="1" type="ORF">IL334_007741</name>
</gene>
<evidence type="ECO:0000313" key="2">
    <source>
        <dbReference type="Proteomes" id="UP001329825"/>
    </source>
</evidence>
<reference evidence="1 2" key="1">
    <citation type="submission" date="2024-01" db="EMBL/GenBank/DDBJ databases">
        <title>Comparative genomics of Cryptococcus and Kwoniella reveals pathogenesis evolution and contrasting modes of karyotype evolution via chromosome fusion or intercentromeric recombination.</title>
        <authorList>
            <person name="Coelho M.A."/>
            <person name="David-Palma M."/>
            <person name="Shea T."/>
            <person name="Bowers K."/>
            <person name="McGinley-Smith S."/>
            <person name="Mohammad A.W."/>
            <person name="Gnirke A."/>
            <person name="Yurkov A.M."/>
            <person name="Nowrousian M."/>
            <person name="Sun S."/>
            <person name="Cuomo C.A."/>
            <person name="Heitman J."/>
        </authorList>
    </citation>
    <scope>NUCLEOTIDE SEQUENCE [LARGE SCALE GENOMIC DNA]</scope>
    <source>
        <strain evidence="1">CBS 11374</strain>
    </source>
</reference>
<dbReference type="GeneID" id="87959871"/>
<organism evidence="1 2">
    <name type="scientific">Kwoniella shivajii</name>
    <dbReference type="NCBI Taxonomy" id="564305"/>
    <lineage>
        <taxon>Eukaryota</taxon>
        <taxon>Fungi</taxon>
        <taxon>Dikarya</taxon>
        <taxon>Basidiomycota</taxon>
        <taxon>Agaricomycotina</taxon>
        <taxon>Tremellomycetes</taxon>
        <taxon>Tremellales</taxon>
        <taxon>Cryptococcaceae</taxon>
        <taxon>Kwoniella</taxon>
    </lineage>
</organism>
<dbReference type="Proteomes" id="UP001329825">
    <property type="component" value="Chromosome 11"/>
</dbReference>
<dbReference type="SUPFAM" id="SSF52047">
    <property type="entry name" value="RNI-like"/>
    <property type="match status" value="1"/>
</dbReference>
<dbReference type="Gene3D" id="3.80.10.10">
    <property type="entry name" value="Ribonuclease Inhibitor"/>
    <property type="match status" value="1"/>
</dbReference>
<dbReference type="InterPro" id="IPR032675">
    <property type="entry name" value="LRR_dom_sf"/>
</dbReference>
<keyword evidence="2" id="KW-1185">Reference proteome</keyword>
<accession>A0ABZ1DAW8</accession>
<evidence type="ECO:0008006" key="3">
    <source>
        <dbReference type="Google" id="ProtNLM"/>
    </source>
</evidence>
<evidence type="ECO:0000313" key="1">
    <source>
        <dbReference type="EMBL" id="WRT70742.1"/>
    </source>
</evidence>
<proteinExistence type="predicted"/>